<evidence type="ECO:0000313" key="5">
    <source>
        <dbReference type="RefSeq" id="XP_030987117.1"/>
    </source>
</evidence>
<dbReference type="InterPro" id="IPR014043">
    <property type="entry name" value="Acyl_transferase_dom"/>
</dbReference>
<dbReference type="SMART" id="SM00827">
    <property type="entry name" value="PKS_AT"/>
    <property type="match status" value="1"/>
</dbReference>
<dbReference type="AlphaFoldDB" id="A0A6P8BJ14"/>
<organism evidence="4 5">
    <name type="scientific">Pyricularia grisea</name>
    <name type="common">Crabgrass-specific blast fungus</name>
    <name type="synonym">Magnaporthe grisea</name>
    <dbReference type="NCBI Taxonomy" id="148305"/>
    <lineage>
        <taxon>Eukaryota</taxon>
        <taxon>Fungi</taxon>
        <taxon>Dikarya</taxon>
        <taxon>Ascomycota</taxon>
        <taxon>Pezizomycotina</taxon>
        <taxon>Sordariomycetes</taxon>
        <taxon>Sordariomycetidae</taxon>
        <taxon>Magnaporthales</taxon>
        <taxon>Pyriculariaceae</taxon>
        <taxon>Pyricularia</taxon>
    </lineage>
</organism>
<reference evidence="5" key="1">
    <citation type="journal article" date="2019" name="Mol. Biol. Evol.">
        <title>Blast fungal genomes show frequent chromosomal changes, gene gains and losses, and effector gene turnover.</title>
        <authorList>
            <person name="Gomez Luciano L.B."/>
            <person name="Jason Tsai I."/>
            <person name="Chuma I."/>
            <person name="Tosa Y."/>
            <person name="Chen Y.H."/>
            <person name="Li J.Y."/>
            <person name="Li M.Y."/>
            <person name="Jade Lu M.Y."/>
            <person name="Nakayashiki H."/>
            <person name="Li W.H."/>
        </authorList>
    </citation>
    <scope>NUCLEOTIDE SEQUENCE</scope>
    <source>
        <strain evidence="5">NI907</strain>
    </source>
</reference>
<dbReference type="SUPFAM" id="SSF52151">
    <property type="entry name" value="FabD/lysophospholipase-like"/>
    <property type="match status" value="1"/>
</dbReference>
<feature type="domain" description="Malonyl-CoA:ACP transacylase (MAT)" evidence="3">
    <location>
        <begin position="96"/>
        <end position="306"/>
    </location>
</feature>
<dbReference type="Proteomes" id="UP000515153">
    <property type="component" value="Unplaced"/>
</dbReference>
<dbReference type="InterPro" id="IPR016035">
    <property type="entry name" value="Acyl_Trfase/lysoPLipase"/>
</dbReference>
<reference evidence="5" key="2">
    <citation type="submission" date="2019-10" db="EMBL/GenBank/DDBJ databases">
        <authorList>
            <consortium name="NCBI Genome Project"/>
        </authorList>
    </citation>
    <scope>NUCLEOTIDE SEQUENCE</scope>
    <source>
        <strain evidence="5">NI907</strain>
    </source>
</reference>
<dbReference type="GO" id="GO:0006633">
    <property type="term" value="P:fatty acid biosynthetic process"/>
    <property type="evidence" value="ECO:0007669"/>
    <property type="project" value="TreeGrafter"/>
</dbReference>
<dbReference type="RefSeq" id="XP_030987117.1">
    <property type="nucleotide sequence ID" value="XM_031122612.1"/>
</dbReference>
<dbReference type="GeneID" id="41957523"/>
<dbReference type="GO" id="GO:0044550">
    <property type="term" value="P:secondary metabolite biosynthetic process"/>
    <property type="evidence" value="ECO:0007669"/>
    <property type="project" value="TreeGrafter"/>
</dbReference>
<evidence type="ECO:0000313" key="4">
    <source>
        <dbReference type="Proteomes" id="UP000515153"/>
    </source>
</evidence>
<dbReference type="Gene3D" id="3.40.366.10">
    <property type="entry name" value="Malonyl-Coenzyme A Acyl Carrier Protein, domain 2"/>
    <property type="match status" value="1"/>
</dbReference>
<sequence>MVSKYRHFLGEDKDPSLNLVNVAHTLANRREHFQRPTFAVATNDKFEVAGAVTGSPKDGPAGVPPLVMPGPAAFTKPGFHSRSVRRYNWAWSTPWLLLGLNPVPWSYTPVANLPLHMPRVPPLQRRLSQWHTRGLATKPKETATTATQKGSGGMAVVGLGWDQIKEFLAPGVVAACDNSPSSVTISGDSDVLDLVVAAVKQVYPDVPTTTLKVEQAYHSHHMLAFGEAYYQSMVDAGVTSVPHYWKSNLGNPVLFQAAVTNIHHSADMANAVFLEIGPHSAGPVRQILTHEASSGTSYVPTLVRRQNGLENLLQAIGKLYVLNVPIDISSLAPGGTAIPNLPAYAWDHSRGHTFESRVINAWLHKKYPTILSWAPESRRAPTSSRRGATCCGWIRRLGLSTTSCAKP</sequence>
<dbReference type="Pfam" id="PF00698">
    <property type="entry name" value="Acyl_transf_1"/>
    <property type="match status" value="1"/>
</dbReference>
<gene>
    <name evidence="5" type="ORF">PgNI_02549</name>
</gene>
<protein>
    <recommendedName>
        <fullName evidence="3">Malonyl-CoA:ACP transacylase (MAT) domain-containing protein</fullName>
    </recommendedName>
</protein>
<dbReference type="SUPFAM" id="SSF55048">
    <property type="entry name" value="Probable ACP-binding domain of malonyl-CoA ACP transacylase"/>
    <property type="match status" value="1"/>
</dbReference>
<keyword evidence="2" id="KW-0597">Phosphoprotein</keyword>
<dbReference type="PANTHER" id="PTHR43775:SF28">
    <property type="entry name" value="SYNTHASE, PUTATIVE-RELATED"/>
    <property type="match status" value="1"/>
</dbReference>
<dbReference type="GO" id="GO:0004312">
    <property type="term" value="F:fatty acid synthase activity"/>
    <property type="evidence" value="ECO:0007669"/>
    <property type="project" value="TreeGrafter"/>
</dbReference>
<keyword evidence="1" id="KW-0596">Phosphopantetheine</keyword>
<reference evidence="5" key="3">
    <citation type="submission" date="2025-08" db="UniProtKB">
        <authorList>
            <consortium name="RefSeq"/>
        </authorList>
    </citation>
    <scope>IDENTIFICATION</scope>
    <source>
        <strain evidence="5">NI907</strain>
    </source>
</reference>
<evidence type="ECO:0000256" key="1">
    <source>
        <dbReference type="ARBA" id="ARBA00022450"/>
    </source>
</evidence>
<dbReference type="InterPro" id="IPR001227">
    <property type="entry name" value="Ac_transferase_dom_sf"/>
</dbReference>
<dbReference type="KEGG" id="pgri:PgNI_02549"/>
<proteinExistence type="predicted"/>
<dbReference type="Gene3D" id="3.30.70.3290">
    <property type="match status" value="1"/>
</dbReference>
<name>A0A6P8BJ14_PYRGI</name>
<evidence type="ECO:0000259" key="3">
    <source>
        <dbReference type="SMART" id="SM00827"/>
    </source>
</evidence>
<dbReference type="InterPro" id="IPR016036">
    <property type="entry name" value="Malonyl_transacylase_ACP-bd"/>
</dbReference>
<keyword evidence="4" id="KW-1185">Reference proteome</keyword>
<evidence type="ECO:0000256" key="2">
    <source>
        <dbReference type="ARBA" id="ARBA00022553"/>
    </source>
</evidence>
<dbReference type="PANTHER" id="PTHR43775">
    <property type="entry name" value="FATTY ACID SYNTHASE"/>
    <property type="match status" value="1"/>
</dbReference>
<accession>A0A6P8BJ14</accession>
<dbReference type="InterPro" id="IPR050091">
    <property type="entry name" value="PKS_NRPS_Biosynth_Enz"/>
</dbReference>